<dbReference type="Proteomes" id="UP000092967">
    <property type="component" value="Chromosome"/>
</dbReference>
<evidence type="ECO:0000256" key="11">
    <source>
        <dbReference type="RuleBase" id="RU004106"/>
    </source>
</evidence>
<protein>
    <recommendedName>
        <fullName evidence="6">branched-chain-amino-acid transaminase</fullName>
        <ecNumber evidence="6">2.6.1.42</ecNumber>
    </recommendedName>
</protein>
<comment type="pathway">
    <text evidence="4">Amino-acid biosynthesis; L-leucine biosynthesis; L-leucine from 3-methyl-2-oxobutanoate: step 4/4.</text>
</comment>
<dbReference type="InterPro" id="IPR043131">
    <property type="entry name" value="BCAT-like_N"/>
</dbReference>
<dbReference type="RefSeq" id="WP_068827306.1">
    <property type="nucleotide sequence ID" value="NZ_CP014224.1"/>
</dbReference>
<evidence type="ECO:0000313" key="14">
    <source>
        <dbReference type="Proteomes" id="UP000092967"/>
    </source>
</evidence>
<name>A0A1B1Y7P4_9FLAO</name>
<evidence type="ECO:0000256" key="7">
    <source>
        <dbReference type="ARBA" id="ARBA00022898"/>
    </source>
</evidence>
<evidence type="ECO:0000256" key="4">
    <source>
        <dbReference type="ARBA" id="ARBA00005072"/>
    </source>
</evidence>
<dbReference type="InterPro" id="IPR050571">
    <property type="entry name" value="Class-IV_PLP-Dep_Aminotrnsfr"/>
</dbReference>
<dbReference type="InterPro" id="IPR043132">
    <property type="entry name" value="BCAT-like_C"/>
</dbReference>
<keyword evidence="13" id="KW-0032">Aminotransferase</keyword>
<dbReference type="PANTHER" id="PTHR42743">
    <property type="entry name" value="AMINO-ACID AMINOTRANSFERASE"/>
    <property type="match status" value="1"/>
</dbReference>
<dbReference type="Gene3D" id="3.20.10.10">
    <property type="entry name" value="D-amino Acid Aminotransferase, subunit A, domain 2"/>
    <property type="match status" value="1"/>
</dbReference>
<evidence type="ECO:0000256" key="6">
    <source>
        <dbReference type="ARBA" id="ARBA00013053"/>
    </source>
</evidence>
<dbReference type="GO" id="GO:0046394">
    <property type="term" value="P:carboxylic acid biosynthetic process"/>
    <property type="evidence" value="ECO:0007669"/>
    <property type="project" value="UniProtKB-ARBA"/>
</dbReference>
<comment type="similarity">
    <text evidence="5 11">Belongs to the class-IV pyridoxal-phosphate-dependent aminotransferase family.</text>
</comment>
<dbReference type="InterPro" id="IPR036038">
    <property type="entry name" value="Aminotransferase-like"/>
</dbReference>
<dbReference type="EMBL" id="CP014224">
    <property type="protein sequence ID" value="ANW96800.1"/>
    <property type="molecule type" value="Genomic_DNA"/>
</dbReference>
<comment type="catalytic activity">
    <reaction evidence="9">
        <text>L-isoleucine + 2-oxoglutarate = (S)-3-methyl-2-oxopentanoate + L-glutamate</text>
        <dbReference type="Rhea" id="RHEA:24801"/>
        <dbReference type="ChEBI" id="CHEBI:16810"/>
        <dbReference type="ChEBI" id="CHEBI:29985"/>
        <dbReference type="ChEBI" id="CHEBI:35146"/>
        <dbReference type="ChEBI" id="CHEBI:58045"/>
        <dbReference type="EC" id="2.6.1.42"/>
    </reaction>
</comment>
<evidence type="ECO:0000256" key="12">
    <source>
        <dbReference type="RuleBase" id="RU004516"/>
    </source>
</evidence>
<reference evidence="13 14" key="1">
    <citation type="submission" date="2016-02" db="EMBL/GenBank/DDBJ databases">
        <authorList>
            <person name="Wen L."/>
            <person name="He K."/>
            <person name="Yang H."/>
        </authorList>
    </citation>
    <scope>NUCLEOTIDE SEQUENCE [LARGE SCALE GENOMIC DNA]</scope>
    <source>
        <strain evidence="13 14">CZ1127</strain>
    </source>
</reference>
<dbReference type="Pfam" id="PF01063">
    <property type="entry name" value="Aminotran_4"/>
    <property type="match status" value="1"/>
</dbReference>
<keyword evidence="14" id="KW-1185">Reference proteome</keyword>
<sequence>MINFNGNIVSENNNQINFNNRAFKYGDALFETIKIKDEAVVFCEDHYFRLMASMRMLRMEIPMEFTLEFFEAEILKTINANSGDENRVKFTVFRDAEGLYAPSNHKTSYVIEAKKVEIVVKEDYVVDLYKDFMINPNLLSTVKTNNKITNVLAGIYAQDNEFDNCVLLNTNKNVVEFTNGNIFLVKGNVITTPPLSDGCVKGVMRKNIIDVLGKNTDFEVEEASISPFAIQKADEVFLTNVIVGIQPVTKYRKKTFSTKVVSEITKLMANLG</sequence>
<dbReference type="SUPFAM" id="SSF56752">
    <property type="entry name" value="D-aminoacid aminotransferase-like PLP-dependent enzymes"/>
    <property type="match status" value="1"/>
</dbReference>
<dbReference type="OrthoDB" id="9805628at2"/>
<evidence type="ECO:0000256" key="2">
    <source>
        <dbReference type="ARBA" id="ARBA00004824"/>
    </source>
</evidence>
<evidence type="ECO:0000256" key="5">
    <source>
        <dbReference type="ARBA" id="ARBA00009320"/>
    </source>
</evidence>
<evidence type="ECO:0000256" key="10">
    <source>
        <dbReference type="ARBA" id="ARBA00049229"/>
    </source>
</evidence>
<evidence type="ECO:0000256" key="3">
    <source>
        <dbReference type="ARBA" id="ARBA00004931"/>
    </source>
</evidence>
<dbReference type="GO" id="GO:0004084">
    <property type="term" value="F:branched-chain-amino-acid transaminase activity"/>
    <property type="evidence" value="ECO:0007669"/>
    <property type="project" value="UniProtKB-EC"/>
</dbReference>
<dbReference type="EC" id="2.6.1.42" evidence="6"/>
<comment type="catalytic activity">
    <reaction evidence="10">
        <text>L-leucine + 2-oxoglutarate = 4-methyl-2-oxopentanoate + L-glutamate</text>
        <dbReference type="Rhea" id="RHEA:18321"/>
        <dbReference type="ChEBI" id="CHEBI:16810"/>
        <dbReference type="ChEBI" id="CHEBI:17865"/>
        <dbReference type="ChEBI" id="CHEBI:29985"/>
        <dbReference type="ChEBI" id="CHEBI:57427"/>
        <dbReference type="EC" id="2.6.1.42"/>
    </reaction>
</comment>
<comment type="pathway">
    <text evidence="3">Amino-acid biosynthesis; L-valine biosynthesis; L-valine from pyruvate: step 4/4.</text>
</comment>
<dbReference type="CDD" id="cd00449">
    <property type="entry name" value="PLPDE_IV"/>
    <property type="match status" value="1"/>
</dbReference>
<comment type="cofactor">
    <cofactor evidence="1 12">
        <name>pyridoxal 5'-phosphate</name>
        <dbReference type="ChEBI" id="CHEBI:597326"/>
    </cofactor>
</comment>
<dbReference type="STRING" id="1790137.AXE80_11150"/>
<dbReference type="KEGG" id="wfu:AXE80_11150"/>
<dbReference type="AlphaFoldDB" id="A0A1B1Y7P4"/>
<keyword evidence="7 12" id="KW-0663">Pyridoxal phosphate</keyword>
<evidence type="ECO:0000256" key="1">
    <source>
        <dbReference type="ARBA" id="ARBA00001933"/>
    </source>
</evidence>
<dbReference type="InterPro" id="IPR001544">
    <property type="entry name" value="Aminotrans_IV"/>
</dbReference>
<gene>
    <name evidence="13" type="ORF">AXE80_11150</name>
</gene>
<evidence type="ECO:0000313" key="13">
    <source>
        <dbReference type="EMBL" id="ANW96800.1"/>
    </source>
</evidence>
<comment type="catalytic activity">
    <reaction evidence="8">
        <text>L-valine + 2-oxoglutarate = 3-methyl-2-oxobutanoate + L-glutamate</text>
        <dbReference type="Rhea" id="RHEA:24813"/>
        <dbReference type="ChEBI" id="CHEBI:11851"/>
        <dbReference type="ChEBI" id="CHEBI:16810"/>
        <dbReference type="ChEBI" id="CHEBI:29985"/>
        <dbReference type="ChEBI" id="CHEBI:57762"/>
        <dbReference type="EC" id="2.6.1.42"/>
    </reaction>
</comment>
<comment type="pathway">
    <text evidence="2">Amino-acid biosynthesis; L-isoleucine biosynthesis; L-isoleucine from 2-oxobutanoate: step 4/4.</text>
</comment>
<evidence type="ECO:0000256" key="9">
    <source>
        <dbReference type="ARBA" id="ARBA00048798"/>
    </source>
</evidence>
<dbReference type="PANTHER" id="PTHR42743:SF11">
    <property type="entry name" value="AMINODEOXYCHORISMATE LYASE"/>
    <property type="match status" value="1"/>
</dbReference>
<proteinExistence type="inferred from homology"/>
<keyword evidence="13" id="KW-0808">Transferase</keyword>
<dbReference type="Gene3D" id="3.30.470.10">
    <property type="match status" value="1"/>
</dbReference>
<dbReference type="PROSITE" id="PS00770">
    <property type="entry name" value="AA_TRANSFER_CLASS_4"/>
    <property type="match status" value="1"/>
</dbReference>
<dbReference type="InterPro" id="IPR018300">
    <property type="entry name" value="Aminotrans_IV_CS"/>
</dbReference>
<accession>A0A1B1Y7P4</accession>
<evidence type="ECO:0000256" key="8">
    <source>
        <dbReference type="ARBA" id="ARBA00048212"/>
    </source>
</evidence>
<organism evidence="13 14">
    <name type="scientific">Wenyingzhuangia fucanilytica</name>
    <dbReference type="NCBI Taxonomy" id="1790137"/>
    <lineage>
        <taxon>Bacteria</taxon>
        <taxon>Pseudomonadati</taxon>
        <taxon>Bacteroidota</taxon>
        <taxon>Flavobacteriia</taxon>
        <taxon>Flavobacteriales</taxon>
        <taxon>Flavobacteriaceae</taxon>
        <taxon>Wenyingzhuangia</taxon>
    </lineage>
</organism>